<dbReference type="OrthoDB" id="45365at2759"/>
<comment type="caution">
    <text evidence="3">The sequence shown here is derived from an EMBL/GenBank/DDBJ whole genome shotgun (WGS) entry which is preliminary data.</text>
</comment>
<name>A0A397SV83_9GLOM</name>
<accession>A0A397SV83</accession>
<dbReference type="EMBL" id="QKYT01000286">
    <property type="protein sequence ID" value="RIA87925.1"/>
    <property type="molecule type" value="Genomic_DNA"/>
</dbReference>
<keyword evidence="4" id="KW-1185">Reference proteome</keyword>
<sequence>MNFGFFNLKKMKILKKLTFFIILFQTIVNINCQYVPMGRSLHTATLIGTKIFFFGGATGTINGVLQPSGDFFYLDLSNSFDKTTGTLPFVDLSDKALEVPTHFGAAATAFGEPKDSIFLFGGDMGKFNDVQTKLIYLFNSSQLEWEFLVNVKGNKPEREMVLNAVTDNNNKIYVFGGGFNHEFGIGQTSYVYSGEMNIFDPINHSWSSGEGGRIGRDGHTATFLPDTGEIIYIGGINAGTGLIDIANLEIYDTTSDTWRIQMTVNPPEPRYGHTAVLKNCYIRWSSICYRTASEDSLCSLRYKVI</sequence>
<dbReference type="Gene3D" id="2.120.10.80">
    <property type="entry name" value="Kelch-type beta propeller"/>
    <property type="match status" value="1"/>
</dbReference>
<protein>
    <recommendedName>
        <fullName evidence="5">Galactose oxidase</fullName>
    </recommendedName>
</protein>
<keyword evidence="1" id="KW-0880">Kelch repeat</keyword>
<dbReference type="PANTHER" id="PTHR46093:SF18">
    <property type="entry name" value="FIBRONECTIN TYPE-III DOMAIN-CONTAINING PROTEIN"/>
    <property type="match status" value="1"/>
</dbReference>
<dbReference type="Pfam" id="PF24681">
    <property type="entry name" value="Kelch_KLHDC2_KLHL20_DRC7"/>
    <property type="match status" value="1"/>
</dbReference>
<reference evidence="3 4" key="1">
    <citation type="submission" date="2018-06" db="EMBL/GenBank/DDBJ databases">
        <title>Comparative genomics reveals the genomic features of Rhizophagus irregularis, R. cerebriforme, R. diaphanum and Gigaspora rosea, and their symbiotic lifestyle signature.</title>
        <authorList>
            <person name="Morin E."/>
            <person name="San Clemente H."/>
            <person name="Chen E.C.H."/>
            <person name="De La Providencia I."/>
            <person name="Hainaut M."/>
            <person name="Kuo A."/>
            <person name="Kohler A."/>
            <person name="Murat C."/>
            <person name="Tang N."/>
            <person name="Roy S."/>
            <person name="Loubradou J."/>
            <person name="Henrissat B."/>
            <person name="Grigoriev I.V."/>
            <person name="Corradi N."/>
            <person name="Roux C."/>
            <person name="Martin F.M."/>
        </authorList>
    </citation>
    <scope>NUCLEOTIDE SEQUENCE [LARGE SCALE GENOMIC DNA]</scope>
    <source>
        <strain evidence="3 4">DAOM 227022</strain>
    </source>
</reference>
<evidence type="ECO:0000256" key="1">
    <source>
        <dbReference type="ARBA" id="ARBA00022441"/>
    </source>
</evidence>
<dbReference type="PANTHER" id="PTHR46093">
    <property type="entry name" value="ACYL-COA-BINDING DOMAIN-CONTAINING PROTEIN 5"/>
    <property type="match status" value="1"/>
</dbReference>
<dbReference type="InterPro" id="IPR015915">
    <property type="entry name" value="Kelch-typ_b-propeller"/>
</dbReference>
<dbReference type="Proteomes" id="UP000265703">
    <property type="component" value="Unassembled WGS sequence"/>
</dbReference>
<dbReference type="SUPFAM" id="SSF117281">
    <property type="entry name" value="Kelch motif"/>
    <property type="match status" value="1"/>
</dbReference>
<evidence type="ECO:0008006" key="5">
    <source>
        <dbReference type="Google" id="ProtNLM"/>
    </source>
</evidence>
<organism evidence="3 4">
    <name type="scientific">Glomus cerebriforme</name>
    <dbReference type="NCBI Taxonomy" id="658196"/>
    <lineage>
        <taxon>Eukaryota</taxon>
        <taxon>Fungi</taxon>
        <taxon>Fungi incertae sedis</taxon>
        <taxon>Mucoromycota</taxon>
        <taxon>Glomeromycotina</taxon>
        <taxon>Glomeromycetes</taxon>
        <taxon>Glomerales</taxon>
        <taxon>Glomeraceae</taxon>
        <taxon>Glomus</taxon>
    </lineage>
</organism>
<evidence type="ECO:0000313" key="4">
    <source>
        <dbReference type="Proteomes" id="UP000265703"/>
    </source>
</evidence>
<proteinExistence type="predicted"/>
<keyword evidence="2" id="KW-0677">Repeat</keyword>
<gene>
    <name evidence="3" type="ORF">C1645_877727</name>
</gene>
<evidence type="ECO:0000313" key="3">
    <source>
        <dbReference type="EMBL" id="RIA87925.1"/>
    </source>
</evidence>
<evidence type="ECO:0000256" key="2">
    <source>
        <dbReference type="ARBA" id="ARBA00022737"/>
    </source>
</evidence>
<dbReference type="AlphaFoldDB" id="A0A397SV83"/>